<dbReference type="RefSeq" id="WP_188467535.1">
    <property type="nucleotide sequence ID" value="NZ_BAABHU010000019.1"/>
</dbReference>
<name>A0ABQ1N4Y0_9BACT</name>
<gene>
    <name evidence="1" type="ORF">GCM10011506_44290</name>
</gene>
<sequence length="310" mass="35112">MHSSYDQYVAQYGTESAFYLGEKYMTMMGLIYSLHALGVGTNMATNSLKVIPAYSQRMRLYNSRAKLVETQVRARMSETFLARYPNIRNALTSSRSEVGSNAKMYELDNFIRRLSQNELTRLEGNPKLVTKLAQDYAKDPRLIANFKAVRGSYEEWVLKAEGEVAKRGRQLTLGKFEKKIGDYEVYEQGEVFFRGMTDSDFEYLIANNKLKVTSNTSEMFTSPSLEYIKSVGYGVEGVIVKIQVKPGTLDALAAKGIRDQSSRAAYLYPDIPNPQKPAGWIERGGVYFKQETTKNTNSKQVNIDLGRIRP</sequence>
<proteinExistence type="predicted"/>
<accession>A0ABQ1N4Y0</accession>
<evidence type="ECO:0000313" key="1">
    <source>
        <dbReference type="EMBL" id="GGC53810.1"/>
    </source>
</evidence>
<keyword evidence="2" id="KW-1185">Reference proteome</keyword>
<reference evidence="2" key="1">
    <citation type="journal article" date="2019" name="Int. J. Syst. Evol. Microbiol.">
        <title>The Global Catalogue of Microorganisms (GCM) 10K type strain sequencing project: providing services to taxonomists for standard genome sequencing and annotation.</title>
        <authorList>
            <consortium name="The Broad Institute Genomics Platform"/>
            <consortium name="The Broad Institute Genome Sequencing Center for Infectious Disease"/>
            <person name="Wu L."/>
            <person name="Ma J."/>
        </authorList>
    </citation>
    <scope>NUCLEOTIDE SEQUENCE [LARGE SCALE GENOMIC DNA]</scope>
    <source>
        <strain evidence="2">CGMCC 1.10832</strain>
    </source>
</reference>
<comment type="caution">
    <text evidence="1">The sequence shown here is derived from an EMBL/GenBank/DDBJ whole genome shotgun (WGS) entry which is preliminary data.</text>
</comment>
<evidence type="ECO:0000313" key="2">
    <source>
        <dbReference type="Proteomes" id="UP000636010"/>
    </source>
</evidence>
<dbReference type="Proteomes" id="UP000636010">
    <property type="component" value="Unassembled WGS sequence"/>
</dbReference>
<protein>
    <recommendedName>
        <fullName evidence="3">Pre-toxin TG domain-containing protein</fullName>
    </recommendedName>
</protein>
<evidence type="ECO:0008006" key="3">
    <source>
        <dbReference type="Google" id="ProtNLM"/>
    </source>
</evidence>
<organism evidence="1 2">
    <name type="scientific">Marivirga lumbricoides</name>
    <dbReference type="NCBI Taxonomy" id="1046115"/>
    <lineage>
        <taxon>Bacteria</taxon>
        <taxon>Pseudomonadati</taxon>
        <taxon>Bacteroidota</taxon>
        <taxon>Cytophagia</taxon>
        <taxon>Cytophagales</taxon>
        <taxon>Marivirgaceae</taxon>
        <taxon>Marivirga</taxon>
    </lineage>
</organism>
<dbReference type="EMBL" id="BMEC01000019">
    <property type="protein sequence ID" value="GGC53810.1"/>
    <property type="molecule type" value="Genomic_DNA"/>
</dbReference>